<dbReference type="Proteomes" id="UP000319255">
    <property type="component" value="Unassembled WGS sequence"/>
</dbReference>
<feature type="region of interest" description="Disordered" evidence="1">
    <location>
        <begin position="31"/>
        <end position="97"/>
    </location>
</feature>
<feature type="compositionally biased region" description="Basic and acidic residues" evidence="1">
    <location>
        <begin position="32"/>
        <end position="41"/>
    </location>
</feature>
<evidence type="ECO:0000256" key="1">
    <source>
        <dbReference type="SAM" id="MobiDB-lite"/>
    </source>
</evidence>
<evidence type="ECO:0000313" key="2">
    <source>
        <dbReference type="EMBL" id="TPE53746.1"/>
    </source>
</evidence>
<organism evidence="2 3">
    <name type="scientific">Amaricoccus solimangrovi</name>
    <dbReference type="NCBI Taxonomy" id="2589815"/>
    <lineage>
        <taxon>Bacteria</taxon>
        <taxon>Pseudomonadati</taxon>
        <taxon>Pseudomonadota</taxon>
        <taxon>Alphaproteobacteria</taxon>
        <taxon>Rhodobacterales</taxon>
        <taxon>Paracoccaceae</taxon>
        <taxon>Amaricoccus</taxon>
    </lineage>
</organism>
<feature type="compositionally biased region" description="Pro residues" evidence="1">
    <location>
        <begin position="64"/>
        <end position="78"/>
    </location>
</feature>
<dbReference type="AlphaFoldDB" id="A0A501X1C9"/>
<comment type="caution">
    <text evidence="2">The sequence shown here is derived from an EMBL/GenBank/DDBJ whole genome shotgun (WGS) entry which is preliminary data.</text>
</comment>
<sequence length="97" mass="9783">MALGLAAALVAVLALAWIFPPIRYFAPAVPGDTERAPEAPKRPALVPGGPVISGDAARPILPRLGPPPAPEAARPAPPVRDAAGNTPSLVPLPPPPD</sequence>
<accession>A0A501X1C9</accession>
<dbReference type="EMBL" id="VFRP01000001">
    <property type="protein sequence ID" value="TPE53746.1"/>
    <property type="molecule type" value="Genomic_DNA"/>
</dbReference>
<name>A0A501X1C9_9RHOB</name>
<dbReference type="RefSeq" id="WP_140452325.1">
    <property type="nucleotide sequence ID" value="NZ_VFRP01000001.1"/>
</dbReference>
<keyword evidence="3" id="KW-1185">Reference proteome</keyword>
<gene>
    <name evidence="2" type="ORF">FJM51_01490</name>
</gene>
<proteinExistence type="predicted"/>
<reference evidence="2 3" key="1">
    <citation type="submission" date="2019-06" db="EMBL/GenBank/DDBJ databases">
        <title>A novel bacterium of genus Amaricoccus, isolated from marine sediment.</title>
        <authorList>
            <person name="Huang H."/>
            <person name="Mo K."/>
            <person name="Hu Y."/>
        </authorList>
    </citation>
    <scope>NUCLEOTIDE SEQUENCE [LARGE SCALE GENOMIC DNA]</scope>
    <source>
        <strain evidence="2 3">HB172011</strain>
    </source>
</reference>
<feature type="compositionally biased region" description="Low complexity" evidence="1">
    <location>
        <begin position="79"/>
        <end position="89"/>
    </location>
</feature>
<evidence type="ECO:0000313" key="3">
    <source>
        <dbReference type="Proteomes" id="UP000319255"/>
    </source>
</evidence>
<protein>
    <submittedName>
        <fullName evidence="2">Uncharacterized protein</fullName>
    </submittedName>
</protein>